<feature type="compositionally biased region" description="Polar residues" evidence="6">
    <location>
        <begin position="326"/>
        <end position="336"/>
    </location>
</feature>
<feature type="compositionally biased region" description="Basic and acidic residues" evidence="6">
    <location>
        <begin position="152"/>
        <end position="173"/>
    </location>
</feature>
<dbReference type="GeneID" id="30210394"/>
<accession>A0A1B9G0I2</accession>
<gene>
    <name evidence="10" type="ORF">I302_05995</name>
    <name evidence="11" type="ORF">I302_106740</name>
</gene>
<dbReference type="Pfam" id="PF06738">
    <property type="entry name" value="ThrE"/>
    <property type="match status" value="1"/>
</dbReference>
<protein>
    <recommendedName>
        <fullName evidence="13">Pheromone-regulated membrane protein 10</fullName>
    </recommendedName>
</protein>
<keyword evidence="12" id="KW-1185">Reference proteome</keyword>
<sequence length="1110" mass="118747">MSIPDNPFGQPTTPQAPVLQIQTDDTSPSPTSNPNGLASPYSASTSPGQMDSSPHSVTVSPPGMTAQGGTGTPGGLAPPEMGTKTPKRRVQWTSDSHIVQLHPLQPVPSSPHQLDEGNIEQFRDALEAHRTGSIKRHRPPSSLSRQSSADGSETRQGTEDEDYDYRLDVDPPLDRVMSNGSNPEGYEDNGMRDHVPTYIDPGERDGLPNIPQMPDQENQKDRAADLVRAHTGKWGVLRRRVKTSGNVNRAFGAGRSHGTSSATQDPEKQENNERASQDAFAARYPEPRRPSLAALAHGGGGPGGAPGMPGGASILSSLLALYGQQEGMQSGTTSAASSRPNSDDEDSSDDEASRKRRSGDGHHKGMKGLIGLGGKKSTSSSNSNGTPANEVIIHDKPHRASITAETAGEPLAPQPSRYSNGERPPPSPGLTGFFQRAKEQMQYNRPDAAKSGAGVFGALIQNTANLSGAATPAGSALAPAAKRPGYQLNRYSAPSLNPEEKIQNWRPPSRPTSRAGSRPASVHSSTAVSRDGESPSQDDLSFKKKAISSDDLVGMRRDNDDSSLTLNSKYQQPGQPGQKKKPKTPLKLDSLAALPVTAFKEGGKQIKSAEKWLLNAAKTPLGTPPEKGGPDYFTRPLTEDERRRKEWEAEKKRRKKAREARKKQEIFIIQHVAAILARQQFLMKLARALMMFGSPSHRLETQIQATAKVLEINAQVVYMPGTMLISFGDDATHTSETKFLKQATGLDLGKLLATHHLYWNVVHDKMSVEQASKDLDVLMTTPVYYNWWQTLIIGAMCSAFITVIGFYGSFVDAIMAMPLGALLVGVQMLAARNDMFSNVFEIAIATVISFVSAALASTQVFCYTALVSGGVVLILPGYIVLCGALELASRNITAGAVRIGYSVIYSLFLGFGISIGAVLYEKITGNDVLNASDYTCSNTHGGAPWYQVTPSALWYILCCPAYSFFLSLRNQQPLWAKELPIMVLVAVAGWSSNHFSSLAFPGRSDMTSAIGSFVVGTLGNLYGRISNGSSFPVTVTGILFQLPSGLSNGGIFNFAAESSDGSSTAYSSGFSVAQQLVSVAIGLTVGLFVSAAVTHPFGGGRRRGAGIFSF</sequence>
<dbReference type="OrthoDB" id="413008at2759"/>
<evidence type="ECO:0000259" key="8">
    <source>
        <dbReference type="Pfam" id="PF06738"/>
    </source>
</evidence>
<dbReference type="EMBL" id="KI894022">
    <property type="protein sequence ID" value="OCF24534.1"/>
    <property type="molecule type" value="Genomic_DNA"/>
</dbReference>
<name>A0A1B9G0I2_9TREE</name>
<feature type="transmembrane region" description="Helical" evidence="7">
    <location>
        <begin position="952"/>
        <end position="969"/>
    </location>
</feature>
<feature type="transmembrane region" description="Helical" evidence="7">
    <location>
        <begin position="1006"/>
        <end position="1023"/>
    </location>
</feature>
<evidence type="ECO:0000256" key="2">
    <source>
        <dbReference type="ARBA" id="ARBA00022692"/>
    </source>
</evidence>
<evidence type="ECO:0000256" key="7">
    <source>
        <dbReference type="SAM" id="Phobius"/>
    </source>
</evidence>
<evidence type="ECO:0000313" key="10">
    <source>
        <dbReference type="EMBL" id="OCF24534.1"/>
    </source>
</evidence>
<feature type="compositionally biased region" description="Polar residues" evidence="6">
    <location>
        <begin position="522"/>
        <end position="539"/>
    </location>
</feature>
<dbReference type="RefSeq" id="XP_019045604.1">
    <property type="nucleotide sequence ID" value="XM_019192607.1"/>
</dbReference>
<dbReference type="AlphaFoldDB" id="A0A1B9G0I2"/>
<dbReference type="PANTHER" id="PTHR31082">
    <property type="entry name" value="PHEROMONE-REGULATED MEMBRANE PROTEIN 10"/>
    <property type="match status" value="1"/>
</dbReference>
<feature type="compositionally biased region" description="Polar residues" evidence="6">
    <location>
        <begin position="9"/>
        <end position="59"/>
    </location>
</feature>
<feature type="compositionally biased region" description="Basic and acidic residues" evidence="6">
    <location>
        <begin position="189"/>
        <end position="206"/>
    </location>
</feature>
<evidence type="ECO:0000313" key="12">
    <source>
        <dbReference type="Proteomes" id="UP000092730"/>
    </source>
</evidence>
<keyword evidence="4 7" id="KW-0472">Membrane</keyword>
<keyword evidence="2 7" id="KW-0812">Transmembrane</keyword>
<evidence type="ECO:0000256" key="4">
    <source>
        <dbReference type="ARBA" id="ARBA00023136"/>
    </source>
</evidence>
<feature type="domain" description="Threonine/Serine exporter ThrE" evidence="9">
    <location>
        <begin position="977"/>
        <end position="1091"/>
    </location>
</feature>
<organism evidence="10">
    <name type="scientific">Kwoniella bestiolae CBS 10118</name>
    <dbReference type="NCBI Taxonomy" id="1296100"/>
    <lineage>
        <taxon>Eukaryota</taxon>
        <taxon>Fungi</taxon>
        <taxon>Dikarya</taxon>
        <taxon>Basidiomycota</taxon>
        <taxon>Agaricomycotina</taxon>
        <taxon>Tremellomycetes</taxon>
        <taxon>Tremellales</taxon>
        <taxon>Cryptococcaceae</taxon>
        <taxon>Kwoniella</taxon>
    </lineage>
</organism>
<feature type="compositionally biased region" description="Low complexity" evidence="6">
    <location>
        <begin position="375"/>
        <end position="386"/>
    </location>
</feature>
<evidence type="ECO:0000256" key="6">
    <source>
        <dbReference type="SAM" id="MobiDB-lite"/>
    </source>
</evidence>
<feature type="transmembrane region" description="Helical" evidence="7">
    <location>
        <begin position="787"/>
        <end position="807"/>
    </location>
</feature>
<comment type="similarity">
    <text evidence="5">Belongs to the ThrE exporter (TC 2.A.79) family.</text>
</comment>
<feature type="transmembrane region" description="Helical" evidence="7">
    <location>
        <begin position="838"/>
        <end position="857"/>
    </location>
</feature>
<dbReference type="InterPro" id="IPR024528">
    <property type="entry name" value="ThrE_2"/>
</dbReference>
<feature type="region of interest" description="Disordered" evidence="6">
    <location>
        <begin position="245"/>
        <end position="432"/>
    </location>
</feature>
<dbReference type="InterPro" id="IPR010619">
    <property type="entry name" value="ThrE-like_N"/>
</dbReference>
<evidence type="ECO:0000259" key="9">
    <source>
        <dbReference type="Pfam" id="PF12821"/>
    </source>
</evidence>
<feature type="region of interest" description="Disordered" evidence="6">
    <location>
        <begin position="618"/>
        <end position="646"/>
    </location>
</feature>
<dbReference type="EMBL" id="CP144545">
    <property type="protein sequence ID" value="WVW84706.1"/>
    <property type="molecule type" value="Genomic_DNA"/>
</dbReference>
<dbReference type="GO" id="GO:0022857">
    <property type="term" value="F:transmembrane transporter activity"/>
    <property type="evidence" value="ECO:0007669"/>
    <property type="project" value="InterPro"/>
</dbReference>
<feature type="compositionally biased region" description="Basic and acidic residues" evidence="6">
    <location>
        <begin position="265"/>
        <end position="276"/>
    </location>
</feature>
<reference evidence="11" key="4">
    <citation type="submission" date="2024-02" db="EMBL/GenBank/DDBJ databases">
        <title>Comparative genomics of Cryptococcus and Kwoniella reveals pathogenesis evolution and contrasting modes of karyotype evolution via chromosome fusion or intercentromeric recombination.</title>
        <authorList>
            <person name="Coelho M.A."/>
            <person name="David-Palma M."/>
            <person name="Shea T."/>
            <person name="Bowers K."/>
            <person name="McGinley-Smith S."/>
            <person name="Mohammad A.W."/>
            <person name="Gnirke A."/>
            <person name="Yurkov A.M."/>
            <person name="Nowrousian M."/>
            <person name="Sun S."/>
            <person name="Cuomo C.A."/>
            <person name="Heitman J."/>
        </authorList>
    </citation>
    <scope>NUCLEOTIDE SEQUENCE</scope>
    <source>
        <strain evidence="11">CBS 10118</strain>
    </source>
</reference>
<reference evidence="10" key="3">
    <citation type="submission" date="2014-01" db="EMBL/GenBank/DDBJ databases">
        <title>Evolution of pathogenesis and genome organization in the Tremellales.</title>
        <authorList>
            <person name="Cuomo C."/>
            <person name="Litvintseva A."/>
            <person name="Heitman J."/>
            <person name="Chen Y."/>
            <person name="Sun S."/>
            <person name="Springer D."/>
            <person name="Dromer F."/>
            <person name="Young S."/>
            <person name="Zeng Q."/>
            <person name="Chapman S."/>
            <person name="Gujja S."/>
            <person name="Saif S."/>
            <person name="Birren B."/>
        </authorList>
    </citation>
    <scope>NUCLEOTIDE SEQUENCE</scope>
    <source>
        <strain evidence="10">CBS 10118</strain>
    </source>
</reference>
<feature type="region of interest" description="Disordered" evidence="6">
    <location>
        <begin position="1"/>
        <end position="222"/>
    </location>
</feature>
<feature type="transmembrane region" description="Helical" evidence="7">
    <location>
        <begin position="863"/>
        <end position="887"/>
    </location>
</feature>
<feature type="compositionally biased region" description="Basic and acidic residues" evidence="6">
    <location>
        <begin position="637"/>
        <end position="646"/>
    </location>
</feature>
<reference evidence="10" key="1">
    <citation type="submission" date="2013-07" db="EMBL/GenBank/DDBJ databases">
        <title>The Genome Sequence of Cryptococcus bestiolae CBS10118.</title>
        <authorList>
            <consortium name="The Broad Institute Genome Sequencing Platform"/>
            <person name="Cuomo C."/>
            <person name="Litvintseva A."/>
            <person name="Chen Y."/>
            <person name="Heitman J."/>
            <person name="Sun S."/>
            <person name="Springer D."/>
            <person name="Dromer F."/>
            <person name="Young S.K."/>
            <person name="Zeng Q."/>
            <person name="Gargeya S."/>
            <person name="Fitzgerald M."/>
            <person name="Abouelleil A."/>
            <person name="Alvarado L."/>
            <person name="Berlin A.M."/>
            <person name="Chapman S.B."/>
            <person name="Dewar J."/>
            <person name="Goldberg J."/>
            <person name="Griggs A."/>
            <person name="Gujja S."/>
            <person name="Hansen M."/>
            <person name="Howarth C."/>
            <person name="Imamovic A."/>
            <person name="Larimer J."/>
            <person name="McCowan C."/>
            <person name="Murphy C."/>
            <person name="Pearson M."/>
            <person name="Priest M."/>
            <person name="Roberts A."/>
            <person name="Saif S."/>
            <person name="Shea T."/>
            <person name="Sykes S."/>
            <person name="Wortman J."/>
            <person name="Nusbaum C."/>
            <person name="Birren B."/>
        </authorList>
    </citation>
    <scope>NUCLEOTIDE SEQUENCE [LARGE SCALE GENOMIC DNA]</scope>
    <source>
        <strain evidence="10">CBS 10118</strain>
    </source>
</reference>
<feature type="transmembrane region" description="Helical" evidence="7">
    <location>
        <begin position="899"/>
        <end position="920"/>
    </location>
</feature>
<evidence type="ECO:0000256" key="3">
    <source>
        <dbReference type="ARBA" id="ARBA00022989"/>
    </source>
</evidence>
<dbReference type="InterPro" id="IPR051361">
    <property type="entry name" value="ThrE/Ser_Exporter"/>
</dbReference>
<feature type="domain" description="Threonine/serine exporter-like N-terminal" evidence="8">
    <location>
        <begin position="681"/>
        <end position="919"/>
    </location>
</feature>
<proteinExistence type="inferred from homology"/>
<dbReference type="KEGG" id="kbi:30210394"/>
<evidence type="ECO:0000313" key="11">
    <source>
        <dbReference type="EMBL" id="WVW84706.1"/>
    </source>
</evidence>
<feature type="compositionally biased region" description="Gly residues" evidence="6">
    <location>
        <begin position="297"/>
        <end position="310"/>
    </location>
</feature>
<feature type="region of interest" description="Disordered" evidence="6">
    <location>
        <begin position="488"/>
        <end position="586"/>
    </location>
</feature>
<comment type="subcellular location">
    <subcellularLocation>
        <location evidence="1">Membrane</location>
        <topology evidence="1">Multi-pass membrane protein</topology>
    </subcellularLocation>
</comment>
<evidence type="ECO:0000256" key="5">
    <source>
        <dbReference type="ARBA" id="ARBA00034125"/>
    </source>
</evidence>
<feature type="compositionally biased region" description="Basic and acidic residues" evidence="6">
    <location>
        <begin position="121"/>
        <end position="130"/>
    </location>
</feature>
<feature type="compositionally biased region" description="Polar residues" evidence="6">
    <location>
        <begin position="141"/>
        <end position="151"/>
    </location>
</feature>
<feature type="transmembrane region" description="Helical" evidence="7">
    <location>
        <begin position="1076"/>
        <end position="1094"/>
    </location>
</feature>
<evidence type="ECO:0000256" key="1">
    <source>
        <dbReference type="ARBA" id="ARBA00004141"/>
    </source>
</evidence>
<evidence type="ECO:0008006" key="13">
    <source>
        <dbReference type="Google" id="ProtNLM"/>
    </source>
</evidence>
<reference evidence="11" key="2">
    <citation type="submission" date="2013-07" db="EMBL/GenBank/DDBJ databases">
        <authorList>
            <consortium name="The Broad Institute Genome Sequencing Platform"/>
            <person name="Cuomo C."/>
            <person name="Litvintseva A."/>
            <person name="Chen Y."/>
            <person name="Heitman J."/>
            <person name="Sun S."/>
            <person name="Springer D."/>
            <person name="Dromer F."/>
            <person name="Young S.K."/>
            <person name="Zeng Q."/>
            <person name="Gargeya S."/>
            <person name="Fitzgerald M."/>
            <person name="Abouelleil A."/>
            <person name="Alvarado L."/>
            <person name="Berlin A.M."/>
            <person name="Chapman S.B."/>
            <person name="Dewar J."/>
            <person name="Goldberg J."/>
            <person name="Griggs A."/>
            <person name="Gujja S."/>
            <person name="Hansen M."/>
            <person name="Howarth C."/>
            <person name="Imamovic A."/>
            <person name="Larimer J."/>
            <person name="McCowan C."/>
            <person name="Murphy C."/>
            <person name="Pearson M."/>
            <person name="Priest M."/>
            <person name="Roberts A."/>
            <person name="Saif S."/>
            <person name="Shea T."/>
            <person name="Sykes S."/>
            <person name="Wortman J."/>
            <person name="Nusbaum C."/>
            <person name="Birren B."/>
        </authorList>
    </citation>
    <scope>NUCLEOTIDE SEQUENCE</scope>
    <source>
        <strain evidence="11">CBS 10118</strain>
    </source>
</reference>
<dbReference type="Proteomes" id="UP000092730">
    <property type="component" value="Chromosome 5"/>
</dbReference>
<dbReference type="VEuPathDB" id="FungiDB:I302_05995"/>
<dbReference type="Pfam" id="PF12821">
    <property type="entry name" value="ThrE_2"/>
    <property type="match status" value="1"/>
</dbReference>
<keyword evidence="3 7" id="KW-1133">Transmembrane helix</keyword>
<feature type="compositionally biased region" description="Low complexity" evidence="6">
    <location>
        <begin position="311"/>
        <end position="321"/>
    </location>
</feature>
<feature type="transmembrane region" description="Helical" evidence="7">
    <location>
        <begin position="1035"/>
        <end position="1056"/>
    </location>
</feature>
<dbReference type="PANTHER" id="PTHR31082:SF4">
    <property type="entry name" value="PHEROMONE-REGULATED MEMBRANE PROTEIN 10"/>
    <property type="match status" value="1"/>
</dbReference>